<dbReference type="Gene3D" id="3.30.70.120">
    <property type="match status" value="1"/>
</dbReference>
<protein>
    <submittedName>
        <fullName evidence="3">Uncharacterized protein</fullName>
    </submittedName>
</protein>
<keyword evidence="2" id="KW-1133">Transmembrane helix</keyword>
<feature type="region of interest" description="Disordered" evidence="1">
    <location>
        <begin position="159"/>
        <end position="193"/>
    </location>
</feature>
<evidence type="ECO:0000256" key="1">
    <source>
        <dbReference type="SAM" id="MobiDB-lite"/>
    </source>
</evidence>
<evidence type="ECO:0000256" key="2">
    <source>
        <dbReference type="SAM" id="Phobius"/>
    </source>
</evidence>
<sequence>MRHVQESIWSKGMVIQRSGSGSAAVGLALLITLGMSAGLEGLAGPKGTAAAGIMQSAATYVIVLGLAFVAAYHLAKRSSSTRMMQISSMYADEIDEAIRQTINREVVRVASRSIGDGEMQHTMQMLIYRLEERTVKDLIQSIDPDAIVSVIPMHRWRQMNEDASKPESRTRAKLQRSDRMPPVSKYGNKFTDG</sequence>
<dbReference type="InterPro" id="IPR015867">
    <property type="entry name" value="N-reg_PII/ATP_PRibTrfase_C"/>
</dbReference>
<keyword evidence="4" id="KW-1185">Reference proteome</keyword>
<evidence type="ECO:0000313" key="4">
    <source>
        <dbReference type="Proteomes" id="UP000838686"/>
    </source>
</evidence>
<dbReference type="EMBL" id="CAKMMF010000020">
    <property type="protein sequence ID" value="CAH1212428.1"/>
    <property type="molecule type" value="Genomic_DNA"/>
</dbReference>
<accession>A0ABN8GRI7</accession>
<evidence type="ECO:0000313" key="3">
    <source>
        <dbReference type="EMBL" id="CAH1212428.1"/>
    </source>
</evidence>
<reference evidence="3" key="1">
    <citation type="submission" date="2022-01" db="EMBL/GenBank/DDBJ databases">
        <authorList>
            <person name="Criscuolo A."/>
        </authorList>
    </citation>
    <scope>NUCLEOTIDE SEQUENCE</scope>
    <source>
        <strain evidence="3">CIP111893</strain>
    </source>
</reference>
<gene>
    <name evidence="3" type="ORF">PAECIP111893_03535</name>
</gene>
<dbReference type="Proteomes" id="UP000838686">
    <property type="component" value="Unassembled WGS sequence"/>
</dbReference>
<feature type="compositionally biased region" description="Basic and acidic residues" evidence="1">
    <location>
        <begin position="159"/>
        <end position="179"/>
    </location>
</feature>
<comment type="caution">
    <text evidence="3">The sequence shown here is derived from an EMBL/GenBank/DDBJ whole genome shotgun (WGS) entry which is preliminary data.</text>
</comment>
<feature type="transmembrane region" description="Helical" evidence="2">
    <location>
        <begin position="57"/>
        <end position="75"/>
    </location>
</feature>
<keyword evidence="2" id="KW-0812">Transmembrane</keyword>
<name>A0ABN8GRI7_9BACL</name>
<proteinExistence type="predicted"/>
<keyword evidence="2" id="KW-0472">Membrane</keyword>
<dbReference type="RefSeq" id="WP_236343895.1">
    <property type="nucleotide sequence ID" value="NZ_CAKMMF010000020.1"/>
</dbReference>
<organism evidence="3 4">
    <name type="scientific">Paenibacillus plantiphilus</name>
    <dbReference type="NCBI Taxonomy" id="2905650"/>
    <lineage>
        <taxon>Bacteria</taxon>
        <taxon>Bacillati</taxon>
        <taxon>Bacillota</taxon>
        <taxon>Bacilli</taxon>
        <taxon>Bacillales</taxon>
        <taxon>Paenibacillaceae</taxon>
        <taxon>Paenibacillus</taxon>
    </lineage>
</organism>